<comment type="subunit">
    <text evidence="7">Homodimer.</text>
</comment>
<evidence type="ECO:0000256" key="4">
    <source>
        <dbReference type="ARBA" id="ARBA00022840"/>
    </source>
</evidence>
<accession>A0A512AI29</accession>
<evidence type="ECO:0000256" key="1">
    <source>
        <dbReference type="ARBA" id="ARBA00004496"/>
    </source>
</evidence>
<evidence type="ECO:0000256" key="5">
    <source>
        <dbReference type="ARBA" id="ARBA00023054"/>
    </source>
</evidence>
<keyword evidence="11" id="KW-1185">Reference proteome</keyword>
<dbReference type="InterPro" id="IPR024704">
    <property type="entry name" value="SMC"/>
</dbReference>
<dbReference type="CDD" id="cd03278">
    <property type="entry name" value="ABC_SMC_barmotin"/>
    <property type="match status" value="1"/>
</dbReference>
<dbReference type="HAMAP" id="MF_01894">
    <property type="entry name" value="Smc_prok"/>
    <property type="match status" value="1"/>
</dbReference>
<feature type="domain" description="RecF/RecN/SMC N-terminal" evidence="9">
    <location>
        <begin position="10"/>
        <end position="1147"/>
    </location>
</feature>
<dbReference type="Pfam" id="PF02463">
    <property type="entry name" value="SMC_N"/>
    <property type="match status" value="1"/>
</dbReference>
<keyword evidence="2 7" id="KW-0963">Cytoplasm</keyword>
<feature type="region of interest" description="Disordered" evidence="8">
    <location>
        <begin position="743"/>
        <end position="766"/>
    </location>
</feature>
<comment type="domain">
    <text evidence="7">Contains large globular domains required for ATP hydrolysis at each terminus and a third globular domain forming a flexible hinge near the middle of the molecule. These domains are separated by coiled-coil structures.</text>
</comment>
<protein>
    <recommendedName>
        <fullName evidence="7">Chromosome partition protein Smc</fullName>
    </recommendedName>
</protein>
<keyword evidence="5 7" id="KW-0175">Coiled coil</keyword>
<dbReference type="InterPro" id="IPR027417">
    <property type="entry name" value="P-loop_NTPase"/>
</dbReference>
<evidence type="ECO:0000256" key="3">
    <source>
        <dbReference type="ARBA" id="ARBA00022741"/>
    </source>
</evidence>
<feature type="coiled-coil region" evidence="7">
    <location>
        <begin position="178"/>
        <end position="272"/>
    </location>
</feature>
<gene>
    <name evidence="7 10" type="primary">smc</name>
    <name evidence="10" type="ORF">NSE01_11740</name>
</gene>
<evidence type="ECO:0000259" key="9">
    <source>
        <dbReference type="Pfam" id="PF02463"/>
    </source>
</evidence>
<dbReference type="GO" id="GO:0007059">
    <property type="term" value="P:chromosome segregation"/>
    <property type="evidence" value="ECO:0007669"/>
    <property type="project" value="UniProtKB-UniRule"/>
</dbReference>
<evidence type="ECO:0000256" key="7">
    <source>
        <dbReference type="HAMAP-Rule" id="MF_01894"/>
    </source>
</evidence>
<dbReference type="SUPFAM" id="SSF52540">
    <property type="entry name" value="P-loop containing nucleoside triphosphate hydrolases"/>
    <property type="match status" value="1"/>
</dbReference>
<dbReference type="InterPro" id="IPR003395">
    <property type="entry name" value="RecF/RecN/SMC_N"/>
</dbReference>
<dbReference type="GO" id="GO:0005737">
    <property type="term" value="C:cytoplasm"/>
    <property type="evidence" value="ECO:0007669"/>
    <property type="project" value="UniProtKB-SubCell"/>
</dbReference>
<comment type="similarity">
    <text evidence="7">Belongs to the SMC family.</text>
</comment>
<comment type="function">
    <text evidence="7">Required for chromosome condensation and partitioning.</text>
</comment>
<feature type="coiled-coil region" evidence="7">
    <location>
        <begin position="301"/>
        <end position="387"/>
    </location>
</feature>
<reference evidence="10 11" key="1">
    <citation type="submission" date="2019-07" db="EMBL/GenBank/DDBJ databases">
        <title>Whole genome shotgun sequence of Novosphingobium sediminis NBRC 106119.</title>
        <authorList>
            <person name="Hosoyama A."/>
            <person name="Uohara A."/>
            <person name="Ohji S."/>
            <person name="Ichikawa N."/>
        </authorList>
    </citation>
    <scope>NUCLEOTIDE SEQUENCE [LARGE SCALE GENOMIC DNA]</scope>
    <source>
        <strain evidence="10 11">NBRC 106119</strain>
    </source>
</reference>
<feature type="coiled-coil region" evidence="7">
    <location>
        <begin position="454"/>
        <end position="502"/>
    </location>
</feature>
<evidence type="ECO:0000313" key="11">
    <source>
        <dbReference type="Proteomes" id="UP000321464"/>
    </source>
</evidence>
<evidence type="ECO:0000256" key="6">
    <source>
        <dbReference type="ARBA" id="ARBA00023125"/>
    </source>
</evidence>
<dbReference type="GO" id="GO:0003677">
    <property type="term" value="F:DNA binding"/>
    <property type="evidence" value="ECO:0007669"/>
    <property type="project" value="UniProtKB-UniRule"/>
</dbReference>
<dbReference type="GO" id="GO:0007062">
    <property type="term" value="P:sister chromatid cohesion"/>
    <property type="evidence" value="ECO:0007669"/>
    <property type="project" value="InterPro"/>
</dbReference>
<dbReference type="GO" id="GO:0006260">
    <property type="term" value="P:DNA replication"/>
    <property type="evidence" value="ECO:0007669"/>
    <property type="project" value="UniProtKB-UniRule"/>
</dbReference>
<keyword evidence="6 7" id="KW-0238">DNA-binding</keyword>
<evidence type="ECO:0000256" key="8">
    <source>
        <dbReference type="SAM" id="MobiDB-lite"/>
    </source>
</evidence>
<dbReference type="Gene3D" id="3.40.50.300">
    <property type="entry name" value="P-loop containing nucleotide triphosphate hydrolases"/>
    <property type="match status" value="2"/>
</dbReference>
<dbReference type="PIRSF" id="PIRSF005719">
    <property type="entry name" value="SMC"/>
    <property type="match status" value="1"/>
</dbReference>
<dbReference type="AlphaFoldDB" id="A0A512AI29"/>
<sequence>MAERVPMQFTRLKLSGFKSFVEPAELRIEPGLTGVVGPNGCGKSNLLEAIRWVMGEGSARSMRGGGMEDVIFAGTASRPARDFAEVMLSAETDPSGPFGGELEVVRRIERGAGSAYRVNGRDVRAKDVALVFADAATGAHSPALVSQGRIAAVIAARPAERRAMLEEAAGIAGLHVRRKDAETKLRATETNLSRLDDLIVTLEAQVGTLRRQARAAERYKQLSERIRVAEARLIFARWRDAAAAAEAARAAAARAEEAVAAAQGSARTAQETQHSAAAAQSAARDALFDRRQDAAAQGQRIAALTAQAEAAAQRLADIDRQIRRIEDERREADRLTTDAATALTRLEADLATAEAALAAQTAEGPALKSAEAAAEQAARAAELALAAMVAEQAGIEAEWRVAEAALTAARQRLSRLDGEDARLTATRRALEAEPDPALAMAAAEARRAEAAATLAEVGAARERLTAERERLTAARESLADAREAASSELAAARADLVGIERECSALARDKAAREAAAARTGKGPSALGAARAAPGYERALAAVLGRDAAAPLGAAPAGDGRFWTGAEAPAARADALLHHVTRCPPELAARLALVRVADEDRGEALAPGEWLVTREGHLRRWDGFIARGEGGAEAAILAAENRLSELEAALPERRKAAEAAEAASSAAQAELAQAQAGIARVQGELAASERALAAAADAERSALRALDQAEAARARIAARRAEIDRTAADLASQRQSAEADLAEAETRRAALPDPAAGRTAVEAERQKNDRARSAYQSAMAAVASHGQALAVGKERLVALRGDIRGWQARAGDAARRLAAMAGQAEDLAEERNVVAAKPPALARDLEEAEALRTRYAAALAEAEATLARTESEARSAETALAAANEALASAREARAALGAKAENEDQRRQEMAGIAGERFQCPPPLLPERIGFPGSDVSAAPEESAAHDRLIAERERLGPVNLVAATELTEAEAQHTAVVTEQAELTEAVNRLRGSIGALNREGRERLRAAFEAVDAHFRRLFARLFGGGEAHLALVDSDDPLEAGLEIFAQPPGKRLQSLTLLSGGEQALTAVALIFALFLTNPAPICVLDEVDAPLDDANIERFCDLLDAMAAETTTRYLIVTHNAVTMSRMHRLFGVTMVERGISRLVSVDLGGAESLLASAGT</sequence>
<dbReference type="Proteomes" id="UP000321464">
    <property type="component" value="Unassembled WGS sequence"/>
</dbReference>
<evidence type="ECO:0000256" key="2">
    <source>
        <dbReference type="ARBA" id="ARBA00022490"/>
    </source>
</evidence>
<dbReference type="GO" id="GO:0016887">
    <property type="term" value="F:ATP hydrolysis activity"/>
    <property type="evidence" value="ECO:0007669"/>
    <property type="project" value="InterPro"/>
</dbReference>
<keyword evidence="3 7" id="KW-0547">Nucleotide-binding</keyword>
<proteinExistence type="inferred from homology"/>
<dbReference type="FunFam" id="3.40.50.300:FF:000901">
    <property type="entry name" value="Chromosome partition protein Smc"/>
    <property type="match status" value="1"/>
</dbReference>
<keyword evidence="4 7" id="KW-0067">ATP-binding</keyword>
<feature type="coiled-coil region" evidence="7">
    <location>
        <begin position="845"/>
        <end position="900"/>
    </location>
</feature>
<organism evidence="10 11">
    <name type="scientific">Novosphingobium sediminis</name>
    <dbReference type="NCBI Taxonomy" id="707214"/>
    <lineage>
        <taxon>Bacteria</taxon>
        <taxon>Pseudomonadati</taxon>
        <taxon>Pseudomonadota</taxon>
        <taxon>Alphaproteobacteria</taxon>
        <taxon>Sphingomonadales</taxon>
        <taxon>Sphingomonadaceae</taxon>
        <taxon>Novosphingobium</taxon>
    </lineage>
</organism>
<evidence type="ECO:0000313" key="10">
    <source>
        <dbReference type="EMBL" id="GEN99341.1"/>
    </source>
</evidence>
<comment type="subcellular location">
    <subcellularLocation>
        <location evidence="1 7">Cytoplasm</location>
    </subcellularLocation>
</comment>
<dbReference type="GO" id="GO:0005524">
    <property type="term" value="F:ATP binding"/>
    <property type="evidence" value="ECO:0007669"/>
    <property type="project" value="UniProtKB-UniRule"/>
</dbReference>
<feature type="binding site" evidence="7">
    <location>
        <begin position="38"/>
        <end position="45"/>
    </location>
    <ligand>
        <name>ATP</name>
        <dbReference type="ChEBI" id="CHEBI:30616"/>
    </ligand>
</feature>
<dbReference type="GO" id="GO:0030261">
    <property type="term" value="P:chromosome condensation"/>
    <property type="evidence" value="ECO:0007669"/>
    <property type="project" value="InterPro"/>
</dbReference>
<comment type="caution">
    <text evidence="10">The sequence shown here is derived from an EMBL/GenBank/DDBJ whole genome shotgun (WGS) entry which is preliminary data.</text>
</comment>
<dbReference type="EMBL" id="BJYR01000007">
    <property type="protein sequence ID" value="GEN99341.1"/>
    <property type="molecule type" value="Genomic_DNA"/>
</dbReference>
<dbReference type="PANTHER" id="PTHR43977">
    <property type="entry name" value="STRUCTURAL MAINTENANCE OF CHROMOSOMES PROTEIN 3"/>
    <property type="match status" value="1"/>
</dbReference>
<name>A0A512AI29_9SPHN</name>
<dbReference type="InterPro" id="IPR011890">
    <property type="entry name" value="SMC_prok"/>
</dbReference>